<dbReference type="InterPro" id="IPR028082">
    <property type="entry name" value="Peripla_BP_I"/>
</dbReference>
<dbReference type="PANTHER" id="PTHR30146:SF155">
    <property type="entry name" value="ALANINE RACEMASE"/>
    <property type="match status" value="1"/>
</dbReference>
<dbReference type="SMART" id="SM00354">
    <property type="entry name" value="HTH_LACI"/>
    <property type="match status" value="1"/>
</dbReference>
<dbReference type="EMBL" id="VFOL01000001">
    <property type="protein sequence ID" value="TQL35140.1"/>
    <property type="molecule type" value="Genomic_DNA"/>
</dbReference>
<dbReference type="GO" id="GO:0000976">
    <property type="term" value="F:transcription cis-regulatory region binding"/>
    <property type="evidence" value="ECO:0007669"/>
    <property type="project" value="TreeGrafter"/>
</dbReference>
<reference evidence="6 7" key="1">
    <citation type="submission" date="2019-06" db="EMBL/GenBank/DDBJ databases">
        <title>Sequencing the genomes of 1000 actinobacteria strains.</title>
        <authorList>
            <person name="Klenk H.-P."/>
        </authorList>
    </citation>
    <scope>NUCLEOTIDE SEQUENCE [LARGE SCALE GENOMIC DNA]</scope>
    <source>
        <strain evidence="6 7">DSM 44819</strain>
    </source>
</reference>
<dbReference type="InterPro" id="IPR000843">
    <property type="entry name" value="HTH_LacI"/>
</dbReference>
<organism evidence="6 7">
    <name type="scientific">Salinispora arenicola</name>
    <dbReference type="NCBI Taxonomy" id="168697"/>
    <lineage>
        <taxon>Bacteria</taxon>
        <taxon>Bacillati</taxon>
        <taxon>Actinomycetota</taxon>
        <taxon>Actinomycetes</taxon>
        <taxon>Micromonosporales</taxon>
        <taxon>Micromonosporaceae</taxon>
        <taxon>Salinispora</taxon>
    </lineage>
</organism>
<gene>
    <name evidence="6" type="ORF">FB564_0163</name>
</gene>
<evidence type="ECO:0000256" key="2">
    <source>
        <dbReference type="ARBA" id="ARBA00023125"/>
    </source>
</evidence>
<feature type="domain" description="HTH lacI-type" evidence="5">
    <location>
        <begin position="4"/>
        <end position="58"/>
    </location>
</feature>
<proteinExistence type="predicted"/>
<dbReference type="Proteomes" id="UP000315983">
    <property type="component" value="Unassembled WGS sequence"/>
</dbReference>
<protein>
    <submittedName>
        <fullName evidence="6">LacI family transcriptional regulator</fullName>
    </submittedName>
</protein>
<dbReference type="GeneID" id="93769532"/>
<dbReference type="Gene3D" id="1.10.260.40">
    <property type="entry name" value="lambda repressor-like DNA-binding domains"/>
    <property type="match status" value="1"/>
</dbReference>
<dbReference type="SUPFAM" id="SSF53822">
    <property type="entry name" value="Periplasmic binding protein-like I"/>
    <property type="match status" value="1"/>
</dbReference>
<dbReference type="InterPro" id="IPR010982">
    <property type="entry name" value="Lambda_DNA-bd_dom_sf"/>
</dbReference>
<dbReference type="InterPro" id="IPR046335">
    <property type="entry name" value="LacI/GalR-like_sensor"/>
</dbReference>
<dbReference type="PROSITE" id="PS50932">
    <property type="entry name" value="HTH_LACI_2"/>
    <property type="match status" value="1"/>
</dbReference>
<sequence length="347" mass="37068">MQRPTIADIARQAGVSKGAVSFALNGRPGVSAATRARILRVAEEINWRPHSAARALGGARAGAVGLVIARPARTLGVEPFFARLLSGLQAELSSQSIALHLMIVEDTQAEIDTYQRWVSERRVDGLVLIDLKVRDPRIAAVEQLGIPTVVVGGPGRHGRVSSVWADDRAAMLSAVEYLAVLGHTRIAHVSGLPEFQHTQRRARALRDAASRLSLPRARSLHTDFSDAEGAAATRKLLAGADRPTAIIYDSDLMAVAGLGVALEMGVGVPDELSLISFDDSVLAQLTHPSLTALSRDTYRFGVQAAQAMVAVLADPTATKNHKTETPRLITRESTAPTRGNRLSDKSV</sequence>
<dbReference type="GO" id="GO:0003700">
    <property type="term" value="F:DNA-binding transcription factor activity"/>
    <property type="evidence" value="ECO:0007669"/>
    <property type="project" value="TreeGrafter"/>
</dbReference>
<evidence type="ECO:0000313" key="7">
    <source>
        <dbReference type="Proteomes" id="UP000315983"/>
    </source>
</evidence>
<accession>A0A542XH42</accession>
<evidence type="ECO:0000259" key="5">
    <source>
        <dbReference type="PROSITE" id="PS50932"/>
    </source>
</evidence>
<evidence type="ECO:0000256" key="1">
    <source>
        <dbReference type="ARBA" id="ARBA00023015"/>
    </source>
</evidence>
<keyword evidence="3" id="KW-0804">Transcription</keyword>
<evidence type="ECO:0000256" key="4">
    <source>
        <dbReference type="SAM" id="MobiDB-lite"/>
    </source>
</evidence>
<evidence type="ECO:0000256" key="3">
    <source>
        <dbReference type="ARBA" id="ARBA00023163"/>
    </source>
</evidence>
<dbReference type="Pfam" id="PF13377">
    <property type="entry name" value="Peripla_BP_3"/>
    <property type="match status" value="1"/>
</dbReference>
<feature type="region of interest" description="Disordered" evidence="4">
    <location>
        <begin position="317"/>
        <end position="347"/>
    </location>
</feature>
<dbReference type="Gene3D" id="3.40.50.2300">
    <property type="match status" value="2"/>
</dbReference>
<dbReference type="PANTHER" id="PTHR30146">
    <property type="entry name" value="LACI-RELATED TRANSCRIPTIONAL REPRESSOR"/>
    <property type="match status" value="1"/>
</dbReference>
<evidence type="ECO:0000313" key="6">
    <source>
        <dbReference type="EMBL" id="TQL35140.1"/>
    </source>
</evidence>
<dbReference type="CDD" id="cd01392">
    <property type="entry name" value="HTH_LacI"/>
    <property type="match status" value="1"/>
</dbReference>
<dbReference type="RefSeq" id="WP_016815330.1">
    <property type="nucleotide sequence ID" value="NZ_BOQM01000007.1"/>
</dbReference>
<name>A0A542XH42_SALAC</name>
<dbReference type="SUPFAM" id="SSF47413">
    <property type="entry name" value="lambda repressor-like DNA-binding domains"/>
    <property type="match status" value="1"/>
</dbReference>
<dbReference type="Pfam" id="PF00356">
    <property type="entry name" value="LacI"/>
    <property type="match status" value="1"/>
</dbReference>
<keyword evidence="2" id="KW-0238">DNA-binding</keyword>
<comment type="caution">
    <text evidence="6">The sequence shown here is derived from an EMBL/GenBank/DDBJ whole genome shotgun (WGS) entry which is preliminary data.</text>
</comment>
<keyword evidence="1" id="KW-0805">Transcription regulation</keyword>
<dbReference type="AlphaFoldDB" id="A0A542XH42"/>
<dbReference type="CDD" id="cd06267">
    <property type="entry name" value="PBP1_LacI_sugar_binding-like"/>
    <property type="match status" value="1"/>
</dbReference>
<dbReference type="PROSITE" id="PS00356">
    <property type="entry name" value="HTH_LACI_1"/>
    <property type="match status" value="1"/>
</dbReference>